<sequence length="1129" mass="127817">MELAQLEALCERLYNSQDSVERAHAENTLKCFSVNTDYISQCQYILDHALTPYALMLASSSLLKQVTEHSLALQLRLDIRNYLINYLATRGPELQPFVTASLVQLLCRVTKFGWFDDDRFRDVVKESMNFLSQATSDHYAIGLKILNQLVSEMNQPNPGLPSTHHRRVACSFRDQSLYQIFQISITSLRQLLNDVASRLQELALSLSLKCLSFDFVGTSIDESSEEFGTVQIPSSWRPVLEDPATLQIFFDFYAITKAPLSKEVNDIGFAYRKVDLDALECLVRLASVRRSLFTNDAARSKFLAHLMTGTKEILQTGQGLVDHDNYHEYCRLLGRFRVNYQGFNLSSLFLLPIFSADSAFALLASAGLGGGSFPPYMVELELSELVNVEGYSDWIRLVAEFTLKSLQSWQWASSSVYYLLGLWSRLVTSVPYLKGDAPSLLDEFVPKITEGFITSRFDSVQAALPDDLSENPLDNVELLQDQLDCFPYLCRFQYENSSLYIINIMEPILQAYTERARLQTADNSDLSVIEAKLAWVVHIIAAILKIKQCAGCSSESQEVLDAELSARVLQLINVTDSGLHGQRYGVLSKQRLDRAILTFFQNFRKSYVGDQAMHSSKQLYARLSELLGLHDHLLLLNVIVGKIATNLKCYTESEEVIDHTLGLFLELASGYMTGKLLLKLDAVKFIVANHTREHFPFLEEYRCSRSRTTFYYTIGWLIFMEDSPVKFKSSMDPLLQVFISLESTPDSLFRTDAVKLNYINDGVWIFFSRRTYGLLFDWLYPAHMPLLLKGITHWSDTPEVTTPLLKFMAEFVLNKAQRLTFDSSSPNGILLFREVSKLIVAYGSRILSFPNAADIYAFKYKGIWISLTILTRALAGNYVNFGVFELYGDRALSDGFDIALKMTLSIPLADILAFRKLTRAYFAFLEVLFNSHLVFILNLDTNTFMHIVGSLESGLKGLDTNISSQCASAVDNLAAFYFNNITMGEAPTSPAAINLARRIADCPNLFPEILKTLFEIVLFEDCGNQWSLSRPMLSLILISEQLFTDLKAQIMASQHIASHTSGASLPVAKIEYLSHDTFLRHLSQAADQHQRLSLCFDKLMADVTRSLDSKNRDKFTQNLTIFRHEFRVK</sequence>
<evidence type="ECO:0000313" key="9">
    <source>
        <dbReference type="EMBL" id="KAB1225021.1"/>
    </source>
</evidence>
<dbReference type="GO" id="GO:0006611">
    <property type="term" value="P:protein export from nucleus"/>
    <property type="evidence" value="ECO:0007669"/>
    <property type="project" value="TreeGrafter"/>
</dbReference>
<keyword evidence="10" id="KW-1185">Reference proteome</keyword>
<dbReference type="SUPFAM" id="SSF48371">
    <property type="entry name" value="ARM repeat"/>
    <property type="match status" value="1"/>
</dbReference>
<proteinExistence type="inferred from homology"/>
<dbReference type="InterPro" id="IPR044189">
    <property type="entry name" value="XPO4/7-like"/>
</dbReference>
<keyword evidence="6" id="KW-0653">Protein transport</keyword>
<dbReference type="Pfam" id="PF25795">
    <property type="entry name" value="TPR_XPO7"/>
    <property type="match status" value="1"/>
</dbReference>
<name>A0A6A1WIJ4_9ROSI</name>
<dbReference type="InterPro" id="IPR011989">
    <property type="entry name" value="ARM-like"/>
</dbReference>
<evidence type="ECO:0000256" key="6">
    <source>
        <dbReference type="ARBA" id="ARBA00022927"/>
    </source>
</evidence>
<dbReference type="FunFam" id="1.25.10.10:FF:000158">
    <property type="entry name" value="ARM repeat superfamily protein"/>
    <property type="match status" value="1"/>
</dbReference>
<dbReference type="InterPro" id="IPR001494">
    <property type="entry name" value="Importin-beta_N"/>
</dbReference>
<dbReference type="PANTHER" id="PTHR12596:SF2">
    <property type="entry name" value="EXPORTIN-7 ISOFORM X1"/>
    <property type="match status" value="1"/>
</dbReference>
<evidence type="ECO:0000313" key="10">
    <source>
        <dbReference type="Proteomes" id="UP000516437"/>
    </source>
</evidence>
<comment type="similarity">
    <text evidence="3">Belongs to the exportin family.</text>
</comment>
<dbReference type="SMART" id="SM00913">
    <property type="entry name" value="IBN_N"/>
    <property type="match status" value="1"/>
</dbReference>
<dbReference type="GO" id="GO:0005737">
    <property type="term" value="C:cytoplasm"/>
    <property type="evidence" value="ECO:0007669"/>
    <property type="project" value="UniProtKB-SubCell"/>
</dbReference>
<keyword evidence="4" id="KW-0813">Transport</keyword>
<dbReference type="PANTHER" id="PTHR12596">
    <property type="entry name" value="EXPORTIN 4,7-RELATED"/>
    <property type="match status" value="1"/>
</dbReference>
<protein>
    <submittedName>
        <fullName evidence="9">Exportin-7</fullName>
    </submittedName>
</protein>
<comment type="subcellular location">
    <subcellularLocation>
        <location evidence="2">Cytoplasm</location>
    </subcellularLocation>
    <subcellularLocation>
        <location evidence="1">Nucleus</location>
    </subcellularLocation>
</comment>
<keyword evidence="5" id="KW-0963">Cytoplasm</keyword>
<evidence type="ECO:0000256" key="7">
    <source>
        <dbReference type="ARBA" id="ARBA00023242"/>
    </source>
</evidence>
<evidence type="ECO:0000256" key="1">
    <source>
        <dbReference type="ARBA" id="ARBA00004123"/>
    </source>
</evidence>
<dbReference type="AlphaFoldDB" id="A0A6A1WIJ4"/>
<dbReference type="GO" id="GO:0005643">
    <property type="term" value="C:nuclear pore"/>
    <property type="evidence" value="ECO:0007669"/>
    <property type="project" value="TreeGrafter"/>
</dbReference>
<dbReference type="Gene3D" id="1.25.10.10">
    <property type="entry name" value="Leucine-rich Repeat Variant"/>
    <property type="match status" value="1"/>
</dbReference>
<dbReference type="InterPro" id="IPR057947">
    <property type="entry name" value="TPR_XPO7/RBP17"/>
</dbReference>
<dbReference type="Pfam" id="PF03810">
    <property type="entry name" value="IBN_N"/>
    <property type="match status" value="1"/>
</dbReference>
<dbReference type="OrthoDB" id="244158at2759"/>
<keyword evidence="7" id="KW-0539">Nucleus</keyword>
<reference evidence="9 10" key="1">
    <citation type="journal article" date="2019" name="Plant Biotechnol. J.">
        <title>The red bayberry genome and genetic basis of sex determination.</title>
        <authorList>
            <person name="Jia H.M."/>
            <person name="Jia H.J."/>
            <person name="Cai Q.L."/>
            <person name="Wang Y."/>
            <person name="Zhao H.B."/>
            <person name="Yang W.F."/>
            <person name="Wang G.Y."/>
            <person name="Li Y.H."/>
            <person name="Zhan D.L."/>
            <person name="Shen Y.T."/>
            <person name="Niu Q.F."/>
            <person name="Chang L."/>
            <person name="Qiu J."/>
            <person name="Zhao L."/>
            <person name="Xie H.B."/>
            <person name="Fu W.Y."/>
            <person name="Jin J."/>
            <person name="Li X.W."/>
            <person name="Jiao Y."/>
            <person name="Zhou C.C."/>
            <person name="Tu T."/>
            <person name="Chai C.Y."/>
            <person name="Gao J.L."/>
            <person name="Fan L.J."/>
            <person name="van de Weg E."/>
            <person name="Wang J.Y."/>
            <person name="Gao Z.S."/>
        </authorList>
    </citation>
    <scope>NUCLEOTIDE SEQUENCE [LARGE SCALE GENOMIC DNA]</scope>
    <source>
        <tissue evidence="9">Leaves</tissue>
    </source>
</reference>
<accession>A0A6A1WIJ4</accession>
<dbReference type="InterPro" id="IPR016024">
    <property type="entry name" value="ARM-type_fold"/>
</dbReference>
<gene>
    <name evidence="9" type="ORF">CJ030_MR1G027073</name>
</gene>
<feature type="domain" description="Importin N-terminal" evidence="8">
    <location>
        <begin position="25"/>
        <end position="89"/>
    </location>
</feature>
<evidence type="ECO:0000256" key="4">
    <source>
        <dbReference type="ARBA" id="ARBA00022448"/>
    </source>
</evidence>
<dbReference type="Proteomes" id="UP000516437">
    <property type="component" value="Chromosome 1"/>
</dbReference>
<comment type="caution">
    <text evidence="9">The sequence shown here is derived from an EMBL/GenBank/DDBJ whole genome shotgun (WGS) entry which is preliminary data.</text>
</comment>
<evidence type="ECO:0000256" key="5">
    <source>
        <dbReference type="ARBA" id="ARBA00022490"/>
    </source>
</evidence>
<dbReference type="EMBL" id="RXIC02000019">
    <property type="protein sequence ID" value="KAB1225021.1"/>
    <property type="molecule type" value="Genomic_DNA"/>
</dbReference>
<evidence type="ECO:0000259" key="8">
    <source>
        <dbReference type="SMART" id="SM00913"/>
    </source>
</evidence>
<evidence type="ECO:0000256" key="2">
    <source>
        <dbReference type="ARBA" id="ARBA00004496"/>
    </source>
</evidence>
<dbReference type="GO" id="GO:0031267">
    <property type="term" value="F:small GTPase binding"/>
    <property type="evidence" value="ECO:0007669"/>
    <property type="project" value="InterPro"/>
</dbReference>
<evidence type="ECO:0000256" key="3">
    <source>
        <dbReference type="ARBA" id="ARBA00009466"/>
    </source>
</evidence>
<dbReference type="GO" id="GO:0005049">
    <property type="term" value="F:nuclear export signal receptor activity"/>
    <property type="evidence" value="ECO:0007669"/>
    <property type="project" value="InterPro"/>
</dbReference>
<organism evidence="9 10">
    <name type="scientific">Morella rubra</name>
    <name type="common">Chinese bayberry</name>
    <dbReference type="NCBI Taxonomy" id="262757"/>
    <lineage>
        <taxon>Eukaryota</taxon>
        <taxon>Viridiplantae</taxon>
        <taxon>Streptophyta</taxon>
        <taxon>Embryophyta</taxon>
        <taxon>Tracheophyta</taxon>
        <taxon>Spermatophyta</taxon>
        <taxon>Magnoliopsida</taxon>
        <taxon>eudicotyledons</taxon>
        <taxon>Gunneridae</taxon>
        <taxon>Pentapetalae</taxon>
        <taxon>rosids</taxon>
        <taxon>fabids</taxon>
        <taxon>Fagales</taxon>
        <taxon>Myricaceae</taxon>
        <taxon>Morella</taxon>
    </lineage>
</organism>